<reference evidence="1 2" key="1">
    <citation type="submission" date="2017-09" db="EMBL/GenBank/DDBJ databases">
        <title>WGS assembly of Aquilegia coerulea Goldsmith.</title>
        <authorList>
            <person name="Hodges S."/>
            <person name="Kramer E."/>
            <person name="Nordborg M."/>
            <person name="Tomkins J."/>
            <person name="Borevitz J."/>
            <person name="Derieg N."/>
            <person name="Yan J."/>
            <person name="Mihaltcheva S."/>
            <person name="Hayes R.D."/>
            <person name="Rokhsar D."/>
        </authorList>
    </citation>
    <scope>NUCLEOTIDE SEQUENCE [LARGE SCALE GENOMIC DNA]</scope>
    <source>
        <strain evidence="2">cv. Goldsmith</strain>
    </source>
</reference>
<name>A0A2G5EMW6_AQUCA</name>
<sequence>MAKLDSRTLGHHHFTHQQPVLCQLFYKGYRVIMWDLIDNHMIFFARGYEKSIRGTEYDYVQVFWHIIRHK</sequence>
<keyword evidence="2" id="KW-1185">Reference proteome</keyword>
<dbReference type="EMBL" id="KZ305023">
    <property type="protein sequence ID" value="PIA57094.1"/>
    <property type="molecule type" value="Genomic_DNA"/>
</dbReference>
<evidence type="ECO:0000313" key="1">
    <source>
        <dbReference type="EMBL" id="PIA57094.1"/>
    </source>
</evidence>
<proteinExistence type="predicted"/>
<gene>
    <name evidence="1" type="ORF">AQUCO_00600076v1</name>
</gene>
<protein>
    <submittedName>
        <fullName evidence="1">Uncharacterized protein</fullName>
    </submittedName>
</protein>
<evidence type="ECO:0000313" key="2">
    <source>
        <dbReference type="Proteomes" id="UP000230069"/>
    </source>
</evidence>
<organism evidence="1 2">
    <name type="scientific">Aquilegia coerulea</name>
    <name type="common">Rocky mountain columbine</name>
    <dbReference type="NCBI Taxonomy" id="218851"/>
    <lineage>
        <taxon>Eukaryota</taxon>
        <taxon>Viridiplantae</taxon>
        <taxon>Streptophyta</taxon>
        <taxon>Embryophyta</taxon>
        <taxon>Tracheophyta</taxon>
        <taxon>Spermatophyta</taxon>
        <taxon>Magnoliopsida</taxon>
        <taxon>Ranunculales</taxon>
        <taxon>Ranunculaceae</taxon>
        <taxon>Thalictroideae</taxon>
        <taxon>Aquilegia</taxon>
    </lineage>
</organism>
<dbReference type="Proteomes" id="UP000230069">
    <property type="component" value="Unassembled WGS sequence"/>
</dbReference>
<dbReference type="InParanoid" id="A0A2G5EMW6"/>
<accession>A0A2G5EMW6</accession>
<dbReference type="AlphaFoldDB" id="A0A2G5EMW6"/>